<sequence length="1034" mass="116425">METAKRSSPAGYHGNLTSQQQSTLDEFRAAFLPGTADSTEPPLLKAYKFKHEWHQEALLLRFLRARKWDIPDASKMLQENVDWRIENGVRDLAMMSLQDVYENPDVTYDEVAKYYPHGTIGYDKKGQPVTYKLWGTFEVWNLKKLTALDNLTKFHVWEQEQLYHQLMVDRSAEKGYNCETMIAVIDIKGMRLKQITKDFLYLMKHMAAIDQGHYPERMGATYIINCPSMFSVVWRGIVPWINKDTAAKIKILASEKEWRPVLEQDIGLDQLPPLYGGTNTDVFRPMRKYFGVDETAVEAAEAGMGMEAGLYDRFEVGLDLEPLNLGNPPDADEERERLSSAGSDRSDKTSTKSEEFHSAHNSADGFSDDEGDVEVGSLDFDKPKKNTMYSLLCRRLCAIPFLCAPFQLVFDRTGTSHFKNRLRSWPLKKLAFCADISNVVLCIFSIVIISMVSIFLAADEWEGQTDAVDEMFWVSVVTVLLASIMLLVGSIGLIGIHSQNFHLLKFHTVILYTIAGFMSLVCVAAIVYGANLAAILNNQVGKNLSASAVNLLEDMHYAMAGCAGGIALFSFLPGIFCSVLKKRFWVIMDRAAKQGITDVFYRSNMQRIKQLRMVLRCTNSIALFFAMGCIIFGFYGVRQGLKYDIEFSVYVPFLLAELGIVLVILCMVAFWASGSKEPVVFRTYRYLAVPFLLTLVGLCMLSFLQINTITEDDIKTADESLEDSKITIVAKCKATVVVSGVLEAVTAFFFLQNLLISNKLFASLNRSTRAVSFRRTQLMHEYGVKEANEELENVSKTECFLAVGALLNGVIYLFFDGSYLLFSDYIESKSGGWTAVLFQQMAEIDSRYLTSGSFVMSSNILTSLAFGPCCLVYAWALLTRKHFTHVFGVTLSTAMIAVQLLFFMTAFAESWNFFEFDSSSNLSVQIWFFFVNVLARLVFPLVLSTVEHKRAIGTRFEHDEYSTRFKKEEDHFSLDAAEVLFGGGSFEDLQKLVDQNYPTGTDNSPRSSPVAGNNNNKSDALTRRPQTPFKKASL</sequence>
<feature type="transmembrane region" description="Helical" evidence="7">
    <location>
        <begin position="684"/>
        <end position="706"/>
    </location>
</feature>
<keyword evidence="2 5" id="KW-0812">Transmembrane</keyword>
<dbReference type="InterPro" id="IPR036273">
    <property type="entry name" value="CRAL/TRIO_N_dom_sf"/>
</dbReference>
<dbReference type="PANTHER" id="PTHR45657">
    <property type="entry name" value="CRAL-TRIO DOMAIN-CONTAINING PROTEIN YKL091C-RELATED"/>
    <property type="match status" value="1"/>
</dbReference>
<feature type="region of interest" description="Disordered" evidence="6">
    <location>
        <begin position="322"/>
        <end position="370"/>
    </location>
</feature>
<evidence type="ECO:0000259" key="9">
    <source>
        <dbReference type="PROSITE" id="PS51751"/>
    </source>
</evidence>
<feature type="transmembrane region" description="Helical" evidence="7">
    <location>
        <begin position="860"/>
        <end position="878"/>
    </location>
</feature>
<dbReference type="EMBL" id="BRYB01000542">
    <property type="protein sequence ID" value="GMI32259.1"/>
    <property type="molecule type" value="Genomic_DNA"/>
</dbReference>
<feature type="transmembrane region" description="Helical" evidence="7">
    <location>
        <begin position="613"/>
        <end position="637"/>
    </location>
</feature>
<feature type="transmembrane region" description="Helical" evidence="7">
    <location>
        <begin position="556"/>
        <end position="580"/>
    </location>
</feature>
<dbReference type="InterPro" id="IPR051026">
    <property type="entry name" value="PI/PC_transfer"/>
</dbReference>
<feature type="transmembrane region" description="Helical" evidence="7">
    <location>
        <begin position="430"/>
        <end position="457"/>
    </location>
</feature>
<evidence type="ECO:0000259" key="8">
    <source>
        <dbReference type="PROSITE" id="PS50191"/>
    </source>
</evidence>
<dbReference type="PROSITE" id="PS50191">
    <property type="entry name" value="CRAL_TRIO"/>
    <property type="match status" value="1"/>
</dbReference>
<feature type="transmembrane region" description="Helical" evidence="7">
    <location>
        <begin position="509"/>
        <end position="536"/>
    </location>
</feature>
<dbReference type="PROSITE" id="PS51751">
    <property type="entry name" value="EXPERA"/>
    <property type="match status" value="1"/>
</dbReference>
<dbReference type="SUPFAM" id="SSF52087">
    <property type="entry name" value="CRAL/TRIO domain"/>
    <property type="match status" value="1"/>
</dbReference>
<dbReference type="CDD" id="cd00170">
    <property type="entry name" value="SEC14"/>
    <property type="match status" value="1"/>
</dbReference>
<keyword evidence="3 5" id="KW-1133">Transmembrane helix</keyword>
<feature type="transmembrane region" description="Helical" evidence="7">
    <location>
        <begin position="926"/>
        <end position="946"/>
    </location>
</feature>
<feature type="domain" description="CRAL-TRIO" evidence="8">
    <location>
        <begin position="107"/>
        <end position="283"/>
    </location>
</feature>
<comment type="caution">
    <text evidence="10">The sequence shown here is derived from an EMBL/GenBank/DDBJ whole genome shotgun (WGS) entry which is preliminary data.</text>
</comment>
<evidence type="ECO:0008006" key="12">
    <source>
        <dbReference type="Google" id="ProtNLM"/>
    </source>
</evidence>
<feature type="domain" description="EXPERA" evidence="9">
    <location>
        <begin position="797"/>
        <end position="944"/>
    </location>
</feature>
<dbReference type="InterPro" id="IPR001251">
    <property type="entry name" value="CRAL-TRIO_dom"/>
</dbReference>
<dbReference type="Pfam" id="PF00650">
    <property type="entry name" value="CRAL_TRIO"/>
    <property type="match status" value="1"/>
</dbReference>
<accession>A0ABQ6MTP0</accession>
<proteinExistence type="predicted"/>
<feature type="transmembrane region" description="Helical" evidence="7">
    <location>
        <begin position="726"/>
        <end position="751"/>
    </location>
</feature>
<evidence type="ECO:0000256" key="3">
    <source>
        <dbReference type="ARBA" id="ARBA00022989"/>
    </source>
</evidence>
<dbReference type="Proteomes" id="UP001165060">
    <property type="component" value="Unassembled WGS sequence"/>
</dbReference>
<dbReference type="InterPro" id="IPR011074">
    <property type="entry name" value="CRAL/TRIO_N_dom"/>
</dbReference>
<keyword evidence="11" id="KW-1185">Reference proteome</keyword>
<feature type="transmembrane region" description="Helical" evidence="7">
    <location>
        <begin position="649"/>
        <end position="672"/>
    </location>
</feature>
<feature type="region of interest" description="Disordered" evidence="6">
    <location>
        <begin position="995"/>
        <end position="1034"/>
    </location>
</feature>
<evidence type="ECO:0000256" key="7">
    <source>
        <dbReference type="SAM" id="Phobius"/>
    </source>
</evidence>
<feature type="compositionally biased region" description="Basic and acidic residues" evidence="6">
    <location>
        <begin position="334"/>
        <end position="358"/>
    </location>
</feature>
<evidence type="ECO:0000256" key="5">
    <source>
        <dbReference type="PROSITE-ProRule" id="PRU01087"/>
    </source>
</evidence>
<evidence type="ECO:0000313" key="11">
    <source>
        <dbReference type="Proteomes" id="UP001165060"/>
    </source>
</evidence>
<feature type="transmembrane region" description="Helical" evidence="7">
    <location>
        <begin position="472"/>
        <end position="497"/>
    </location>
</feature>
<dbReference type="Gene3D" id="3.40.525.10">
    <property type="entry name" value="CRAL-TRIO lipid binding domain"/>
    <property type="match status" value="1"/>
</dbReference>
<evidence type="ECO:0000313" key="10">
    <source>
        <dbReference type="EMBL" id="GMI32259.1"/>
    </source>
</evidence>
<keyword evidence="4 5" id="KW-0472">Membrane</keyword>
<name>A0ABQ6MTP0_9STRA</name>
<organism evidence="10 11">
    <name type="scientific">Tetraparma gracilis</name>
    <dbReference type="NCBI Taxonomy" id="2962635"/>
    <lineage>
        <taxon>Eukaryota</taxon>
        <taxon>Sar</taxon>
        <taxon>Stramenopiles</taxon>
        <taxon>Ochrophyta</taxon>
        <taxon>Bolidophyceae</taxon>
        <taxon>Parmales</taxon>
        <taxon>Triparmaceae</taxon>
        <taxon>Tetraparma</taxon>
    </lineage>
</organism>
<dbReference type="InterPro" id="IPR036865">
    <property type="entry name" value="CRAL-TRIO_dom_sf"/>
</dbReference>
<evidence type="ECO:0000256" key="6">
    <source>
        <dbReference type="SAM" id="MobiDB-lite"/>
    </source>
</evidence>
<feature type="transmembrane region" description="Helical" evidence="7">
    <location>
        <begin position="885"/>
        <end position="906"/>
    </location>
</feature>
<comment type="subcellular location">
    <subcellularLocation>
        <location evidence="1">Membrane</location>
        <topology evidence="1">Multi-pass membrane protein</topology>
    </subcellularLocation>
</comment>
<reference evidence="10 11" key="1">
    <citation type="journal article" date="2023" name="Commun. Biol.">
        <title>Genome analysis of Parmales, the sister group of diatoms, reveals the evolutionary specialization of diatoms from phago-mixotrophs to photoautotrophs.</title>
        <authorList>
            <person name="Ban H."/>
            <person name="Sato S."/>
            <person name="Yoshikawa S."/>
            <person name="Yamada K."/>
            <person name="Nakamura Y."/>
            <person name="Ichinomiya M."/>
            <person name="Sato N."/>
            <person name="Blanc-Mathieu R."/>
            <person name="Endo H."/>
            <person name="Kuwata A."/>
            <person name="Ogata H."/>
        </authorList>
    </citation>
    <scope>NUCLEOTIDE SEQUENCE [LARGE SCALE GENOMIC DNA]</scope>
</reference>
<dbReference type="SMART" id="SM00516">
    <property type="entry name" value="SEC14"/>
    <property type="match status" value="1"/>
</dbReference>
<dbReference type="SMART" id="SM01100">
    <property type="entry name" value="CRAL_TRIO_N"/>
    <property type="match status" value="1"/>
</dbReference>
<dbReference type="InterPro" id="IPR033118">
    <property type="entry name" value="EXPERA"/>
</dbReference>
<dbReference type="Pfam" id="PF03765">
    <property type="entry name" value="CRAL_TRIO_N"/>
    <property type="match status" value="1"/>
</dbReference>
<feature type="transmembrane region" description="Helical" evidence="7">
    <location>
        <begin position="799"/>
        <end position="822"/>
    </location>
</feature>
<feature type="compositionally biased region" description="Polar residues" evidence="6">
    <location>
        <begin position="996"/>
        <end position="1019"/>
    </location>
</feature>
<evidence type="ECO:0000256" key="2">
    <source>
        <dbReference type="ARBA" id="ARBA00022692"/>
    </source>
</evidence>
<gene>
    <name evidence="10" type="ORF">TeGR_g11340</name>
</gene>
<protein>
    <recommendedName>
        <fullName evidence="12">CRAL-TRIO domain-containing protein</fullName>
    </recommendedName>
</protein>
<evidence type="ECO:0000256" key="1">
    <source>
        <dbReference type="ARBA" id="ARBA00004141"/>
    </source>
</evidence>
<dbReference type="PANTHER" id="PTHR45657:SF1">
    <property type="entry name" value="CRAL-TRIO DOMAIN-CONTAINING PROTEIN YKL091C-RELATED"/>
    <property type="match status" value="1"/>
</dbReference>
<dbReference type="SUPFAM" id="SSF46938">
    <property type="entry name" value="CRAL/TRIO N-terminal domain"/>
    <property type="match status" value="1"/>
</dbReference>
<evidence type="ECO:0000256" key="4">
    <source>
        <dbReference type="ARBA" id="ARBA00023136"/>
    </source>
</evidence>